<keyword evidence="1" id="KW-0472">Membrane</keyword>
<accession>A0AAW9SDW3</accession>
<comment type="caution">
    <text evidence="2">The sequence shown here is derived from an EMBL/GenBank/DDBJ whole genome shotgun (WGS) entry which is preliminary data.</text>
</comment>
<evidence type="ECO:0000313" key="3">
    <source>
        <dbReference type="Proteomes" id="UP001403385"/>
    </source>
</evidence>
<organism evidence="2 3">
    <name type="scientific">Rapidithrix thailandica</name>
    <dbReference type="NCBI Taxonomy" id="413964"/>
    <lineage>
        <taxon>Bacteria</taxon>
        <taxon>Pseudomonadati</taxon>
        <taxon>Bacteroidota</taxon>
        <taxon>Cytophagia</taxon>
        <taxon>Cytophagales</taxon>
        <taxon>Flammeovirgaceae</taxon>
        <taxon>Rapidithrix</taxon>
    </lineage>
</organism>
<keyword evidence="1" id="KW-1133">Transmembrane helix</keyword>
<feature type="transmembrane region" description="Helical" evidence="1">
    <location>
        <begin position="30"/>
        <end position="50"/>
    </location>
</feature>
<keyword evidence="3" id="KW-1185">Reference proteome</keyword>
<dbReference type="Proteomes" id="UP001403385">
    <property type="component" value="Unassembled WGS sequence"/>
</dbReference>
<reference evidence="2 3" key="1">
    <citation type="submission" date="2024-04" db="EMBL/GenBank/DDBJ databases">
        <title>Novel genus in family Flammeovirgaceae.</title>
        <authorList>
            <person name="Nguyen T.H."/>
            <person name="Vuong T.Q."/>
            <person name="Le H."/>
            <person name="Kim S.-G."/>
        </authorList>
    </citation>
    <scope>NUCLEOTIDE SEQUENCE [LARGE SCALE GENOMIC DNA]</scope>
    <source>
        <strain evidence="2 3">JCM 23209</strain>
    </source>
</reference>
<keyword evidence="1" id="KW-0812">Transmembrane</keyword>
<evidence type="ECO:0000256" key="1">
    <source>
        <dbReference type="SAM" id="Phobius"/>
    </source>
</evidence>
<feature type="transmembrane region" description="Helical" evidence="1">
    <location>
        <begin position="7"/>
        <end position="24"/>
    </location>
</feature>
<protein>
    <submittedName>
        <fullName evidence="2">Uncharacterized protein</fullName>
    </submittedName>
</protein>
<evidence type="ECO:0000313" key="2">
    <source>
        <dbReference type="EMBL" id="MEN7549543.1"/>
    </source>
</evidence>
<sequence>MRSLKTELIFILLGVLISIVYIFYPTPFMMTLFVFVAHPLFIFAMISFLLEVKKDLKDKEVL</sequence>
<name>A0AAW9SDW3_9BACT</name>
<dbReference type="AlphaFoldDB" id="A0AAW9SDW3"/>
<proteinExistence type="predicted"/>
<dbReference type="RefSeq" id="WP_346822322.1">
    <property type="nucleotide sequence ID" value="NZ_JBDKWZ010000009.1"/>
</dbReference>
<dbReference type="EMBL" id="JBDKWZ010000009">
    <property type="protein sequence ID" value="MEN7549543.1"/>
    <property type="molecule type" value="Genomic_DNA"/>
</dbReference>
<gene>
    <name evidence="2" type="ORF">AAG747_16590</name>
</gene>